<sequence length="122" mass="12595">MPSHAIPSPLLRARPPAPSAAAAAATGRRAPSRVVAALGGGGPAGRGMEQQQQLAGDGSRSPVKEKPLVSTIGKSTNILWHNCPIGQSERQNLLGQKGCVIWITGLSGSVRFLPSDNIIGRD</sequence>
<evidence type="ECO:0000313" key="2">
    <source>
        <dbReference type="EMBL" id="ABF94512.1"/>
    </source>
</evidence>
<name>Q10QB8_ORYSJ</name>
<reference evidence="2" key="1">
    <citation type="journal article" date="2005" name="Genome Res.">
        <title>Sequence, annotation, and analysis of synteny between rice chromosome 3 and diverged grass species.</title>
        <authorList>
            <consortium name="Rice Chromosome 3 Sequencing Consortium"/>
            <person name="Buell C.R."/>
            <person name="Yuan Q."/>
            <person name="Ouyang S."/>
            <person name="Liu J."/>
            <person name="Zhu W."/>
            <person name="Wang A."/>
            <person name="Maiti R."/>
            <person name="Haas B."/>
            <person name="Wortman J."/>
            <person name="Pertea M."/>
            <person name="Jones K.M."/>
            <person name="Kim M."/>
            <person name="Overton L."/>
            <person name="Tsitrin T."/>
            <person name="Fadrosh D."/>
            <person name="Bera J."/>
            <person name="Weaver B."/>
            <person name="Jin S."/>
            <person name="Johri S."/>
            <person name="Reardon M."/>
            <person name="Webb K."/>
            <person name="Hill J."/>
            <person name="Moffat K."/>
            <person name="Tallon L."/>
            <person name="Van Aken S."/>
            <person name="Lewis M."/>
            <person name="Utterback T."/>
            <person name="Feldblyum T."/>
            <person name="Zismann V."/>
            <person name="Iobst S."/>
            <person name="Hsiao J."/>
            <person name="de Vazeille A.R."/>
            <person name="Salzberg S.L."/>
            <person name="White O."/>
            <person name="Fraser C."/>
            <person name="Yu Y."/>
            <person name="Kim H."/>
            <person name="Rambo T."/>
            <person name="Currie J."/>
            <person name="Collura K."/>
            <person name="Kernodle-Thompson S."/>
            <person name="Wei F."/>
            <person name="Kudrna K."/>
            <person name="Ammiraju J.S."/>
            <person name="Luo M."/>
            <person name="Goicoechea J.L."/>
            <person name="Wing R.A."/>
            <person name="Henry D."/>
            <person name="Oates R."/>
            <person name="Palmer M."/>
            <person name="Pries G."/>
            <person name="Saski C."/>
            <person name="Simmons J."/>
            <person name="Soderlund C."/>
            <person name="Nelson W."/>
            <person name="de la Bastide M."/>
            <person name="Spiegel L."/>
            <person name="Nascimento L."/>
            <person name="Huang E."/>
            <person name="Preston R."/>
            <person name="Zutavern T."/>
            <person name="Palmer L."/>
            <person name="O'Shaughnessy A."/>
            <person name="Dike S."/>
            <person name="McCombie W.R."/>
            <person name="Minx P."/>
            <person name="Cordum H."/>
            <person name="Wilson R."/>
            <person name="Jin W."/>
            <person name="Lee H.R."/>
            <person name="Jiang J."/>
            <person name="Jackson S."/>
        </authorList>
    </citation>
    <scope>NUCLEOTIDE SEQUENCE [LARGE SCALE GENOMIC DNA]</scope>
</reference>
<dbReference type="InterPro" id="IPR027417">
    <property type="entry name" value="P-loop_NTPase"/>
</dbReference>
<feature type="region of interest" description="Disordered" evidence="1">
    <location>
        <begin position="1"/>
        <end position="65"/>
    </location>
</feature>
<reference evidence="2" key="2">
    <citation type="submission" date="2006-06" db="EMBL/GenBank/DDBJ databases">
        <authorList>
            <person name="Buell R."/>
            <person name="Wing R.A."/>
            <person name="McCombie W.A."/>
            <person name="Ouyang S."/>
        </authorList>
    </citation>
    <scope>NUCLEOTIDE SEQUENCE</scope>
</reference>
<evidence type="ECO:0000256" key="1">
    <source>
        <dbReference type="SAM" id="MobiDB-lite"/>
    </source>
</evidence>
<dbReference type="Gene3D" id="3.40.50.300">
    <property type="entry name" value="P-loop containing nucleotide triphosphate hydrolases"/>
    <property type="match status" value="1"/>
</dbReference>
<keyword evidence="2" id="KW-0418">Kinase</keyword>
<dbReference type="EMBL" id="DP000009">
    <property type="protein sequence ID" value="ABF94512.1"/>
    <property type="molecule type" value="Genomic_DNA"/>
</dbReference>
<gene>
    <name evidence="2" type="ordered locus">LOC_Os03g10500</name>
</gene>
<proteinExistence type="predicted"/>
<protein>
    <submittedName>
        <fullName evidence="2">Adenosine-5'-phosphosulfate kinase, putative</fullName>
    </submittedName>
</protein>
<feature type="compositionally biased region" description="Low complexity" evidence="1">
    <location>
        <begin position="1"/>
        <end position="37"/>
    </location>
</feature>
<dbReference type="AlphaFoldDB" id="Q10QB8"/>
<dbReference type="GO" id="GO:0016301">
    <property type="term" value="F:kinase activity"/>
    <property type="evidence" value="ECO:0007669"/>
    <property type="project" value="UniProtKB-KW"/>
</dbReference>
<organism evidence="2">
    <name type="scientific">Oryza sativa subsp. japonica</name>
    <name type="common">Rice</name>
    <dbReference type="NCBI Taxonomy" id="39947"/>
    <lineage>
        <taxon>Eukaryota</taxon>
        <taxon>Viridiplantae</taxon>
        <taxon>Streptophyta</taxon>
        <taxon>Embryophyta</taxon>
        <taxon>Tracheophyta</taxon>
        <taxon>Spermatophyta</taxon>
        <taxon>Magnoliopsida</taxon>
        <taxon>Liliopsida</taxon>
        <taxon>Poales</taxon>
        <taxon>Poaceae</taxon>
        <taxon>BOP clade</taxon>
        <taxon>Oryzoideae</taxon>
        <taxon>Oryzeae</taxon>
        <taxon>Oryzinae</taxon>
        <taxon>Oryza</taxon>
        <taxon>Oryza sativa</taxon>
    </lineage>
</organism>
<keyword evidence="2" id="KW-0808">Transferase</keyword>
<accession>Q10QB8</accession>